<name>A0AAV5TU76_9BILA</name>
<evidence type="ECO:0000313" key="1">
    <source>
        <dbReference type="EMBL" id="GMS97638.1"/>
    </source>
</evidence>
<organism evidence="1 2">
    <name type="scientific">Pristionchus entomophagus</name>
    <dbReference type="NCBI Taxonomy" id="358040"/>
    <lineage>
        <taxon>Eukaryota</taxon>
        <taxon>Metazoa</taxon>
        <taxon>Ecdysozoa</taxon>
        <taxon>Nematoda</taxon>
        <taxon>Chromadorea</taxon>
        <taxon>Rhabditida</taxon>
        <taxon>Rhabditina</taxon>
        <taxon>Diplogasteromorpha</taxon>
        <taxon>Diplogasteroidea</taxon>
        <taxon>Neodiplogasteridae</taxon>
        <taxon>Pristionchus</taxon>
    </lineage>
</organism>
<reference evidence="1" key="1">
    <citation type="submission" date="2023-10" db="EMBL/GenBank/DDBJ databases">
        <title>Genome assembly of Pristionchus species.</title>
        <authorList>
            <person name="Yoshida K."/>
            <person name="Sommer R.J."/>
        </authorList>
    </citation>
    <scope>NUCLEOTIDE SEQUENCE</scope>
    <source>
        <strain evidence="1">RS0144</strain>
    </source>
</reference>
<keyword evidence="2" id="KW-1185">Reference proteome</keyword>
<dbReference type="Proteomes" id="UP001432027">
    <property type="component" value="Unassembled WGS sequence"/>
</dbReference>
<feature type="non-terminal residue" evidence="1">
    <location>
        <position position="1"/>
    </location>
</feature>
<comment type="caution">
    <text evidence="1">The sequence shown here is derived from an EMBL/GenBank/DDBJ whole genome shotgun (WGS) entry which is preliminary data.</text>
</comment>
<dbReference type="EMBL" id="BTSX01000004">
    <property type="protein sequence ID" value="GMS97638.1"/>
    <property type="molecule type" value="Genomic_DNA"/>
</dbReference>
<dbReference type="AlphaFoldDB" id="A0AAV5TU76"/>
<evidence type="ECO:0000313" key="2">
    <source>
        <dbReference type="Proteomes" id="UP001432027"/>
    </source>
</evidence>
<protein>
    <submittedName>
        <fullName evidence="1">Uncharacterized protein</fullName>
    </submittedName>
</protein>
<accession>A0AAV5TU76</accession>
<proteinExistence type="predicted"/>
<gene>
    <name evidence="1" type="ORF">PENTCL1PPCAC_19813</name>
</gene>
<sequence>RQIRMMRAIADLELARRDQAKSGADSAEKEGCLWTKAIDPAKLARDTVSRKANGEEDVVSSFMAVVATKTKLKTKTGRVNLQLQATQYI</sequence>
<feature type="non-terminal residue" evidence="1">
    <location>
        <position position="89"/>
    </location>
</feature>